<comment type="similarity">
    <text evidence="1">Belongs to the UPF0213 family.</text>
</comment>
<evidence type="ECO:0000256" key="1">
    <source>
        <dbReference type="ARBA" id="ARBA00007435"/>
    </source>
</evidence>
<dbReference type="CDD" id="cd10448">
    <property type="entry name" value="GIY-YIG_unchar_3"/>
    <property type="match status" value="1"/>
</dbReference>
<feature type="domain" description="GIY-YIG" evidence="2">
    <location>
        <begin position="3"/>
        <end position="79"/>
    </location>
</feature>
<dbReference type="PROSITE" id="PS50164">
    <property type="entry name" value="GIY_YIG"/>
    <property type="match status" value="1"/>
</dbReference>
<dbReference type="PANTHER" id="PTHR34477:SF5">
    <property type="entry name" value="BSL5627 PROTEIN"/>
    <property type="match status" value="1"/>
</dbReference>
<proteinExistence type="inferred from homology"/>
<comment type="caution">
    <text evidence="3">The sequence shown here is derived from an EMBL/GenBank/DDBJ whole genome shotgun (WGS) entry which is preliminary data.</text>
</comment>
<name>A0A7V4TGX9_9BACT</name>
<dbReference type="InterPro" id="IPR035901">
    <property type="entry name" value="GIY-YIG_endonuc_sf"/>
</dbReference>
<sequence>MKRQYFVYIMTNPRNTVLYTGVTGDLKRRVWEHKTKAVPGFTARYNVVKLVYFEVFDDPEEAILREKRIKGGSRAKKIALINAFNPQWRDLYEEL</sequence>
<reference evidence="3" key="1">
    <citation type="journal article" date="2020" name="mSystems">
        <title>Genome- and Community-Level Interaction Insights into Carbon Utilization and Element Cycling Functions of Hydrothermarchaeota in Hydrothermal Sediment.</title>
        <authorList>
            <person name="Zhou Z."/>
            <person name="Liu Y."/>
            <person name="Xu W."/>
            <person name="Pan J."/>
            <person name="Luo Z.H."/>
            <person name="Li M."/>
        </authorList>
    </citation>
    <scope>NUCLEOTIDE SEQUENCE [LARGE SCALE GENOMIC DNA]</scope>
    <source>
        <strain evidence="3">SpSt-82</strain>
    </source>
</reference>
<evidence type="ECO:0000259" key="2">
    <source>
        <dbReference type="PROSITE" id="PS50164"/>
    </source>
</evidence>
<dbReference type="Pfam" id="PF01541">
    <property type="entry name" value="GIY-YIG"/>
    <property type="match status" value="1"/>
</dbReference>
<dbReference type="EMBL" id="DTIY01000050">
    <property type="protein sequence ID" value="HGY39571.1"/>
    <property type="molecule type" value="Genomic_DNA"/>
</dbReference>
<dbReference type="Gene3D" id="3.40.1440.10">
    <property type="entry name" value="GIY-YIG endonuclease"/>
    <property type="match status" value="1"/>
</dbReference>
<evidence type="ECO:0000313" key="3">
    <source>
        <dbReference type="EMBL" id="HGY39571.1"/>
    </source>
</evidence>
<gene>
    <name evidence="3" type="ORF">ENW11_07205</name>
</gene>
<dbReference type="RefSeq" id="WP_427365269.1">
    <property type="nucleotide sequence ID" value="NZ_CP187957.1"/>
</dbReference>
<dbReference type="SUPFAM" id="SSF82771">
    <property type="entry name" value="GIY-YIG endonuclease"/>
    <property type="match status" value="1"/>
</dbReference>
<protein>
    <submittedName>
        <fullName evidence="3">GIY-YIG nuclease family protein</fullName>
    </submittedName>
</protein>
<dbReference type="InterPro" id="IPR000305">
    <property type="entry name" value="GIY-YIG_endonuc"/>
</dbReference>
<accession>A0A7V4TGX9</accession>
<dbReference type="SMART" id="SM00465">
    <property type="entry name" value="GIYc"/>
    <property type="match status" value="1"/>
</dbReference>
<dbReference type="PANTHER" id="PTHR34477">
    <property type="entry name" value="UPF0213 PROTEIN YHBQ"/>
    <property type="match status" value="1"/>
</dbReference>
<dbReference type="AlphaFoldDB" id="A0A7V4TGX9"/>
<organism evidence="3">
    <name type="scientific">Candidatus Caldatribacterium saccharofermentans</name>
    <dbReference type="NCBI Taxonomy" id="1454753"/>
    <lineage>
        <taxon>Bacteria</taxon>
        <taxon>Pseudomonadati</taxon>
        <taxon>Atribacterota</taxon>
        <taxon>Atribacteria</taxon>
        <taxon>Atribacterales</taxon>
        <taxon>Candidatus Caldatribacteriaceae</taxon>
        <taxon>Candidatus Caldatribacterium</taxon>
    </lineage>
</organism>
<dbReference type="InterPro" id="IPR050190">
    <property type="entry name" value="UPF0213_domain"/>
</dbReference>